<evidence type="ECO:0000256" key="1">
    <source>
        <dbReference type="SAM" id="Coils"/>
    </source>
</evidence>
<dbReference type="PROSITE" id="PS51257">
    <property type="entry name" value="PROKAR_LIPOPROTEIN"/>
    <property type="match status" value="1"/>
</dbReference>
<keyword evidence="2" id="KW-0732">Signal</keyword>
<proteinExistence type="predicted"/>
<evidence type="ECO:0000313" key="4">
    <source>
        <dbReference type="Proteomes" id="UP000759103"/>
    </source>
</evidence>
<evidence type="ECO:0000313" key="3">
    <source>
        <dbReference type="EMBL" id="MBW6531888.1"/>
    </source>
</evidence>
<name>A0ABS7BQK8_9SPHN</name>
<feature type="chain" id="PRO_5045522046" description="Lipoprotein" evidence="2">
    <location>
        <begin position="20"/>
        <end position="87"/>
    </location>
</feature>
<evidence type="ECO:0008006" key="5">
    <source>
        <dbReference type="Google" id="ProtNLM"/>
    </source>
</evidence>
<dbReference type="RefSeq" id="WP_219749270.1">
    <property type="nucleotide sequence ID" value="NZ_JAHXZN010000005.1"/>
</dbReference>
<keyword evidence="1" id="KW-0175">Coiled coil</keyword>
<organism evidence="3 4">
    <name type="scientific">Sphingomonas citri</name>
    <dbReference type="NCBI Taxonomy" id="2862499"/>
    <lineage>
        <taxon>Bacteria</taxon>
        <taxon>Pseudomonadati</taxon>
        <taxon>Pseudomonadota</taxon>
        <taxon>Alphaproteobacteria</taxon>
        <taxon>Sphingomonadales</taxon>
        <taxon>Sphingomonadaceae</taxon>
        <taxon>Sphingomonas</taxon>
    </lineage>
</organism>
<accession>A0ABS7BQK8</accession>
<dbReference type="EMBL" id="JAHXZN010000005">
    <property type="protein sequence ID" value="MBW6531888.1"/>
    <property type="molecule type" value="Genomic_DNA"/>
</dbReference>
<reference evidence="3 4" key="1">
    <citation type="submission" date="2021-07" db="EMBL/GenBank/DDBJ databases">
        <title>Sphingomonas sp.</title>
        <authorList>
            <person name="Feng G."/>
            <person name="Li J."/>
            <person name="Pan M."/>
        </authorList>
    </citation>
    <scope>NUCLEOTIDE SEQUENCE [LARGE SCALE GENOMIC DNA]</scope>
    <source>
        <strain evidence="3 4">RRHST34</strain>
    </source>
</reference>
<feature type="coiled-coil region" evidence="1">
    <location>
        <begin position="30"/>
        <end position="57"/>
    </location>
</feature>
<evidence type="ECO:0000256" key="2">
    <source>
        <dbReference type="SAM" id="SignalP"/>
    </source>
</evidence>
<gene>
    <name evidence="3" type="ORF">KZ820_14185</name>
</gene>
<comment type="caution">
    <text evidence="3">The sequence shown here is derived from an EMBL/GenBank/DDBJ whole genome shotgun (WGS) entry which is preliminary data.</text>
</comment>
<sequence>MRRSLLPLLAAVAPLGVTACDRSPEPASIGNNTEMMADALERRADNLEAMAEAAANDSAAAMLAGAETNFGDEAGNAGNVAAEPVTR</sequence>
<protein>
    <recommendedName>
        <fullName evidence="5">Lipoprotein</fullName>
    </recommendedName>
</protein>
<feature type="signal peptide" evidence="2">
    <location>
        <begin position="1"/>
        <end position="19"/>
    </location>
</feature>
<keyword evidence="4" id="KW-1185">Reference proteome</keyword>
<dbReference type="Proteomes" id="UP000759103">
    <property type="component" value="Unassembled WGS sequence"/>
</dbReference>